<keyword evidence="1" id="KW-0812">Transmembrane</keyword>
<comment type="caution">
    <text evidence="2">The sequence shown here is derived from an EMBL/GenBank/DDBJ whole genome shotgun (WGS) entry which is preliminary data.</text>
</comment>
<dbReference type="PANTHER" id="PTHR35043">
    <property type="entry name" value="TRANSCRIPTION FACTOR DOMAIN-CONTAINING PROTEIN"/>
    <property type="match status" value="1"/>
</dbReference>
<keyword evidence="1" id="KW-0472">Membrane</keyword>
<reference evidence="2 3" key="1">
    <citation type="journal article" date="2019" name="Nat. Ecol. Evol.">
        <title>Megaphylogeny resolves global patterns of mushroom evolution.</title>
        <authorList>
            <person name="Varga T."/>
            <person name="Krizsan K."/>
            <person name="Foldi C."/>
            <person name="Dima B."/>
            <person name="Sanchez-Garcia M."/>
            <person name="Sanchez-Ramirez S."/>
            <person name="Szollosi G.J."/>
            <person name="Szarkandi J.G."/>
            <person name="Papp V."/>
            <person name="Albert L."/>
            <person name="Andreopoulos W."/>
            <person name="Angelini C."/>
            <person name="Antonin V."/>
            <person name="Barry K.W."/>
            <person name="Bougher N.L."/>
            <person name="Buchanan P."/>
            <person name="Buyck B."/>
            <person name="Bense V."/>
            <person name="Catcheside P."/>
            <person name="Chovatia M."/>
            <person name="Cooper J."/>
            <person name="Damon W."/>
            <person name="Desjardin D."/>
            <person name="Finy P."/>
            <person name="Geml J."/>
            <person name="Haridas S."/>
            <person name="Hughes K."/>
            <person name="Justo A."/>
            <person name="Karasinski D."/>
            <person name="Kautmanova I."/>
            <person name="Kiss B."/>
            <person name="Kocsube S."/>
            <person name="Kotiranta H."/>
            <person name="LaButti K.M."/>
            <person name="Lechner B.E."/>
            <person name="Liimatainen K."/>
            <person name="Lipzen A."/>
            <person name="Lukacs Z."/>
            <person name="Mihaltcheva S."/>
            <person name="Morgado L.N."/>
            <person name="Niskanen T."/>
            <person name="Noordeloos M.E."/>
            <person name="Ohm R.A."/>
            <person name="Ortiz-Santana B."/>
            <person name="Ovrebo C."/>
            <person name="Racz N."/>
            <person name="Riley R."/>
            <person name="Savchenko A."/>
            <person name="Shiryaev A."/>
            <person name="Soop K."/>
            <person name="Spirin V."/>
            <person name="Szebenyi C."/>
            <person name="Tomsovsky M."/>
            <person name="Tulloss R.E."/>
            <person name="Uehling J."/>
            <person name="Grigoriev I.V."/>
            <person name="Vagvolgyi C."/>
            <person name="Papp T."/>
            <person name="Martin F.M."/>
            <person name="Miettinen O."/>
            <person name="Hibbett D.S."/>
            <person name="Nagy L.G."/>
        </authorList>
    </citation>
    <scope>NUCLEOTIDE SEQUENCE [LARGE SCALE GENOMIC DNA]</scope>
    <source>
        <strain evidence="2 3">FP101781</strain>
    </source>
</reference>
<sequence>SKASALAKTLVVMQVLWFVIQTIARALEGLPIAHLEIVAIAFTLFNIGMYACWWDQAARCRVSARGVR</sequence>
<dbReference type="STRING" id="71717.A0A4Y7R8U9"/>
<dbReference type="AlphaFoldDB" id="A0A4Y7R8U9"/>
<accession>A0A4Y7R8U9</accession>
<proteinExistence type="predicted"/>
<evidence type="ECO:0000256" key="1">
    <source>
        <dbReference type="SAM" id="Phobius"/>
    </source>
</evidence>
<name>A0A4Y7R8U9_COPMI</name>
<evidence type="ECO:0000313" key="3">
    <source>
        <dbReference type="Proteomes" id="UP000298030"/>
    </source>
</evidence>
<keyword evidence="3" id="KW-1185">Reference proteome</keyword>
<feature type="transmembrane region" description="Helical" evidence="1">
    <location>
        <begin position="7"/>
        <end position="27"/>
    </location>
</feature>
<dbReference type="OrthoDB" id="3029001at2759"/>
<dbReference type="EMBL" id="QPFP01000618">
    <property type="protein sequence ID" value="TEB05113.1"/>
    <property type="molecule type" value="Genomic_DNA"/>
</dbReference>
<organism evidence="2 3">
    <name type="scientific">Coprinellus micaceus</name>
    <name type="common">Glistening ink-cap mushroom</name>
    <name type="synonym">Coprinus micaceus</name>
    <dbReference type="NCBI Taxonomy" id="71717"/>
    <lineage>
        <taxon>Eukaryota</taxon>
        <taxon>Fungi</taxon>
        <taxon>Dikarya</taxon>
        <taxon>Basidiomycota</taxon>
        <taxon>Agaricomycotina</taxon>
        <taxon>Agaricomycetes</taxon>
        <taxon>Agaricomycetidae</taxon>
        <taxon>Agaricales</taxon>
        <taxon>Agaricineae</taxon>
        <taxon>Psathyrellaceae</taxon>
        <taxon>Coprinellus</taxon>
    </lineage>
</organism>
<dbReference type="PANTHER" id="PTHR35043:SF8">
    <property type="entry name" value="DUF4220 DOMAIN-CONTAINING PROTEIN"/>
    <property type="match status" value="1"/>
</dbReference>
<feature type="non-terminal residue" evidence="2">
    <location>
        <position position="1"/>
    </location>
</feature>
<dbReference type="Proteomes" id="UP000298030">
    <property type="component" value="Unassembled WGS sequence"/>
</dbReference>
<protein>
    <submittedName>
        <fullName evidence="2">Uncharacterized protein</fullName>
    </submittedName>
</protein>
<keyword evidence="1" id="KW-1133">Transmembrane helix</keyword>
<evidence type="ECO:0000313" key="2">
    <source>
        <dbReference type="EMBL" id="TEB05113.1"/>
    </source>
</evidence>
<feature type="transmembrane region" description="Helical" evidence="1">
    <location>
        <begin position="33"/>
        <end position="53"/>
    </location>
</feature>
<gene>
    <name evidence="2" type="ORF">FA13DRAFT_1654575</name>
</gene>